<name>A0A7X9SLU3_CLOBE</name>
<dbReference type="Proteomes" id="UP000587880">
    <property type="component" value="Unassembled WGS sequence"/>
</dbReference>
<dbReference type="Pfam" id="PF04932">
    <property type="entry name" value="Wzy_C"/>
    <property type="match status" value="1"/>
</dbReference>
<proteinExistence type="predicted"/>
<keyword evidence="2 5" id="KW-0812">Transmembrane</keyword>
<dbReference type="PANTHER" id="PTHR37422">
    <property type="entry name" value="TEICHURONIC ACID BIOSYNTHESIS PROTEIN TUAE"/>
    <property type="match status" value="1"/>
</dbReference>
<feature type="transmembrane region" description="Helical" evidence="5">
    <location>
        <begin position="263"/>
        <end position="283"/>
    </location>
</feature>
<feature type="transmembrane region" description="Helical" evidence="5">
    <location>
        <begin position="589"/>
        <end position="608"/>
    </location>
</feature>
<feature type="transmembrane region" description="Helical" evidence="5">
    <location>
        <begin position="153"/>
        <end position="173"/>
    </location>
</feature>
<dbReference type="EMBL" id="JABAGD010000007">
    <property type="protein sequence ID" value="NMF04266.1"/>
    <property type="molecule type" value="Genomic_DNA"/>
</dbReference>
<feature type="transmembrane region" description="Helical" evidence="5">
    <location>
        <begin position="12"/>
        <end position="34"/>
    </location>
</feature>
<gene>
    <name evidence="7" type="ORF">HF849_05740</name>
</gene>
<feature type="domain" description="O-antigen ligase-related" evidence="6">
    <location>
        <begin position="442"/>
        <end position="540"/>
    </location>
</feature>
<evidence type="ECO:0000259" key="6">
    <source>
        <dbReference type="Pfam" id="PF04932"/>
    </source>
</evidence>
<evidence type="ECO:0000256" key="3">
    <source>
        <dbReference type="ARBA" id="ARBA00022989"/>
    </source>
</evidence>
<feature type="transmembrane region" description="Helical" evidence="5">
    <location>
        <begin position="523"/>
        <end position="546"/>
    </location>
</feature>
<feature type="transmembrane region" description="Helical" evidence="5">
    <location>
        <begin position="566"/>
        <end position="583"/>
    </location>
</feature>
<dbReference type="GO" id="GO:0016874">
    <property type="term" value="F:ligase activity"/>
    <property type="evidence" value="ECO:0007669"/>
    <property type="project" value="UniProtKB-KW"/>
</dbReference>
<evidence type="ECO:0000256" key="4">
    <source>
        <dbReference type="ARBA" id="ARBA00023136"/>
    </source>
</evidence>
<dbReference type="AlphaFoldDB" id="A0A7X9SLU3"/>
<evidence type="ECO:0000313" key="8">
    <source>
        <dbReference type="Proteomes" id="UP000587880"/>
    </source>
</evidence>
<protein>
    <submittedName>
        <fullName evidence="7">O-antigen ligase family protein</fullName>
    </submittedName>
</protein>
<comment type="caution">
    <text evidence="7">The sequence shown here is derived from an EMBL/GenBank/DDBJ whole genome shotgun (WGS) entry which is preliminary data.</text>
</comment>
<feature type="transmembrane region" description="Helical" evidence="5">
    <location>
        <begin position="214"/>
        <end position="234"/>
    </location>
</feature>
<feature type="transmembrane region" description="Helical" evidence="5">
    <location>
        <begin position="59"/>
        <end position="77"/>
    </location>
</feature>
<sequence>MENIKIFLKKKNINFFFPIAFVLTIIPLIVRMAMTNADENTLNIFGEKAKTDFFSQNKAFYLMIFCVILLAISIVFFKKIFEKKDKILNSILIIGSIFLLFTMLSAIFSNYKQVSFYGIYDRAEGFITIACYFILFVYSIYTFKTTNDYKYIITPIFILVAINSLIGLFQYVGQDLLKSKLGMAIAIPSEYQSSNQGIELLYEKGKLYGTLFHYNYVGSFVAIVLPILFCLTLLEDEDILHKLSLGFFSLLSVWLLFGSTSRAGIIGISVSTLFAVIIFWKLILEKWKTLLILLSSLIILSIGANFATKGSLFERIPPLITDTISVFKDTSDFDYRNYVPVRDVKHTDKDVEVILQNDTLKISYENNNYVFKNSKNEIINYTKGKVGSNKVLTTTNDSFKNISFKYDKFLASSNRDDGLLLRIDDQPLFMFNLKPDNSIHLINLYSKKDIDIEFPPAIGFKGKEKLGSARAYIWSRSLPMLKDNLILGSGPDTFVFRFPQNDLIGLYYTYGSPNTIVDKPHNLYLQIALNDGIIALLAFLAIMVIYIIDSMKLYALKKDFTKSQKLGAATCLGVIGYLFAGIFNDSVVSVAPVFWIVLGVGVSLNYMNRTEMNKKLNK</sequence>
<dbReference type="InterPro" id="IPR051533">
    <property type="entry name" value="WaaL-like"/>
</dbReference>
<accession>A0A7X9SLU3</accession>
<keyword evidence="7" id="KW-0436">Ligase</keyword>
<organism evidence="7 8">
    <name type="scientific">Clostridium beijerinckii</name>
    <name type="common">Clostridium MP</name>
    <dbReference type="NCBI Taxonomy" id="1520"/>
    <lineage>
        <taxon>Bacteria</taxon>
        <taxon>Bacillati</taxon>
        <taxon>Bacillota</taxon>
        <taxon>Clostridia</taxon>
        <taxon>Eubacteriales</taxon>
        <taxon>Clostridiaceae</taxon>
        <taxon>Clostridium</taxon>
    </lineage>
</organism>
<evidence type="ECO:0000313" key="7">
    <source>
        <dbReference type="EMBL" id="NMF04266.1"/>
    </source>
</evidence>
<evidence type="ECO:0000256" key="1">
    <source>
        <dbReference type="ARBA" id="ARBA00004141"/>
    </source>
</evidence>
<comment type="subcellular location">
    <subcellularLocation>
        <location evidence="1">Membrane</location>
        <topology evidence="1">Multi-pass membrane protein</topology>
    </subcellularLocation>
</comment>
<feature type="transmembrane region" description="Helical" evidence="5">
    <location>
        <begin position="89"/>
        <end position="111"/>
    </location>
</feature>
<dbReference type="GO" id="GO:0016020">
    <property type="term" value="C:membrane"/>
    <property type="evidence" value="ECO:0007669"/>
    <property type="project" value="UniProtKB-SubCell"/>
</dbReference>
<keyword evidence="4 5" id="KW-0472">Membrane</keyword>
<feature type="transmembrane region" description="Helical" evidence="5">
    <location>
        <begin position="239"/>
        <end position="257"/>
    </location>
</feature>
<dbReference type="RefSeq" id="WP_168981345.1">
    <property type="nucleotide sequence ID" value="NZ_JABAGD010000007.1"/>
</dbReference>
<evidence type="ECO:0000256" key="2">
    <source>
        <dbReference type="ARBA" id="ARBA00022692"/>
    </source>
</evidence>
<dbReference type="PANTHER" id="PTHR37422:SF23">
    <property type="entry name" value="TEICHURONIC ACID BIOSYNTHESIS PROTEIN TUAE"/>
    <property type="match status" value="1"/>
</dbReference>
<keyword evidence="3 5" id="KW-1133">Transmembrane helix</keyword>
<evidence type="ECO:0000256" key="5">
    <source>
        <dbReference type="SAM" id="Phobius"/>
    </source>
</evidence>
<feature type="transmembrane region" description="Helical" evidence="5">
    <location>
        <begin position="290"/>
        <end position="308"/>
    </location>
</feature>
<reference evidence="7 8" key="1">
    <citation type="submission" date="2020-04" db="EMBL/GenBank/DDBJ databases">
        <authorList>
            <person name="Hitch T.C.A."/>
            <person name="Wylensek D."/>
            <person name="Clavel T."/>
        </authorList>
    </citation>
    <scope>NUCLEOTIDE SEQUENCE [LARGE SCALE GENOMIC DNA]</scope>
    <source>
        <strain evidence="7 8">WB01_NA02</strain>
    </source>
</reference>
<feature type="transmembrane region" description="Helical" evidence="5">
    <location>
        <begin position="123"/>
        <end position="141"/>
    </location>
</feature>
<dbReference type="InterPro" id="IPR007016">
    <property type="entry name" value="O-antigen_ligase-rel_domated"/>
</dbReference>